<keyword evidence="1" id="KW-0812">Transmembrane</keyword>
<evidence type="ECO:0008006" key="4">
    <source>
        <dbReference type="Google" id="ProtNLM"/>
    </source>
</evidence>
<organism evidence="2 3">
    <name type="scientific">Salix suchowensis</name>
    <dbReference type="NCBI Taxonomy" id="1278906"/>
    <lineage>
        <taxon>Eukaryota</taxon>
        <taxon>Viridiplantae</taxon>
        <taxon>Streptophyta</taxon>
        <taxon>Embryophyta</taxon>
        <taxon>Tracheophyta</taxon>
        <taxon>Spermatophyta</taxon>
        <taxon>Magnoliopsida</taxon>
        <taxon>eudicotyledons</taxon>
        <taxon>Gunneridae</taxon>
        <taxon>Pentapetalae</taxon>
        <taxon>rosids</taxon>
        <taxon>fabids</taxon>
        <taxon>Malpighiales</taxon>
        <taxon>Salicaceae</taxon>
        <taxon>Saliceae</taxon>
        <taxon>Salix</taxon>
    </lineage>
</organism>
<keyword evidence="1" id="KW-0472">Membrane</keyword>
<dbReference type="EMBL" id="JAPFFI010000005">
    <property type="protein sequence ID" value="KAJ6394774.1"/>
    <property type="molecule type" value="Genomic_DNA"/>
</dbReference>
<proteinExistence type="predicted"/>
<dbReference type="Proteomes" id="UP001141253">
    <property type="component" value="Chromosome 1"/>
</dbReference>
<feature type="transmembrane region" description="Helical" evidence="1">
    <location>
        <begin position="15"/>
        <end position="34"/>
    </location>
</feature>
<name>A0ABQ9C5F3_9ROSI</name>
<evidence type="ECO:0000256" key="1">
    <source>
        <dbReference type="SAM" id="Phobius"/>
    </source>
</evidence>
<keyword evidence="1" id="KW-1133">Transmembrane helix</keyword>
<comment type="caution">
    <text evidence="2">The sequence shown here is derived from an EMBL/GenBank/DDBJ whole genome shotgun (WGS) entry which is preliminary data.</text>
</comment>
<reference evidence="2" key="1">
    <citation type="submission" date="2022-10" db="EMBL/GenBank/DDBJ databases">
        <authorList>
            <person name="Hyden B.L."/>
            <person name="Feng K."/>
            <person name="Yates T."/>
            <person name="Jawdy S."/>
            <person name="Smart L.B."/>
            <person name="Muchero W."/>
        </authorList>
    </citation>
    <scope>NUCLEOTIDE SEQUENCE</scope>
    <source>
        <tissue evidence="2">Shoot tip</tissue>
    </source>
</reference>
<protein>
    <recommendedName>
        <fullName evidence="4">ATP synthase F0 subunit 8</fullName>
    </recommendedName>
</protein>
<evidence type="ECO:0000313" key="2">
    <source>
        <dbReference type="EMBL" id="KAJ6394774.1"/>
    </source>
</evidence>
<keyword evidence="3" id="KW-1185">Reference proteome</keyword>
<reference evidence="2" key="2">
    <citation type="journal article" date="2023" name="Int. J. Mol. Sci.">
        <title>De Novo Assembly and Annotation of 11 Diverse Shrub Willow (Salix) Genomes Reveals Novel Gene Organization in Sex-Linked Regions.</title>
        <authorList>
            <person name="Hyden B."/>
            <person name="Feng K."/>
            <person name="Yates T.B."/>
            <person name="Jawdy S."/>
            <person name="Cereghino C."/>
            <person name="Smart L.B."/>
            <person name="Muchero W."/>
        </authorList>
    </citation>
    <scope>NUCLEOTIDE SEQUENCE</scope>
    <source>
        <tissue evidence="2">Shoot tip</tissue>
    </source>
</reference>
<sequence length="55" mass="6749">MQSSVSCKWRFWADFYVQVFFIFFGFWIVFLMAMKYCHCFVFDFTEFLPCISTLS</sequence>
<evidence type="ECO:0000313" key="3">
    <source>
        <dbReference type="Proteomes" id="UP001141253"/>
    </source>
</evidence>
<gene>
    <name evidence="2" type="ORF">OIU77_023884</name>
</gene>
<accession>A0ABQ9C5F3</accession>